<feature type="non-terminal residue" evidence="2">
    <location>
        <position position="1"/>
    </location>
</feature>
<keyword evidence="3" id="KW-1185">Reference proteome</keyword>
<dbReference type="RefSeq" id="WP_168875209.1">
    <property type="nucleotide sequence ID" value="NZ_JABAIA010000026.1"/>
</dbReference>
<dbReference type="AlphaFoldDB" id="A0A847S873"/>
<evidence type="ECO:0000313" key="3">
    <source>
        <dbReference type="Proteomes" id="UP000570474"/>
    </source>
</evidence>
<organism evidence="2 3">
    <name type="scientific">Chitinophaga varians</name>
    <dbReference type="NCBI Taxonomy" id="2202339"/>
    <lineage>
        <taxon>Bacteria</taxon>
        <taxon>Pseudomonadati</taxon>
        <taxon>Bacteroidota</taxon>
        <taxon>Chitinophagia</taxon>
        <taxon>Chitinophagales</taxon>
        <taxon>Chitinophagaceae</taxon>
        <taxon>Chitinophaga</taxon>
    </lineage>
</organism>
<feature type="non-terminal residue" evidence="2">
    <location>
        <position position="195"/>
    </location>
</feature>
<evidence type="ECO:0000259" key="1">
    <source>
        <dbReference type="Pfam" id="PF19081"/>
    </source>
</evidence>
<accession>A0A847S873</accession>
<proteinExistence type="predicted"/>
<dbReference type="SUPFAM" id="SSF49299">
    <property type="entry name" value="PKD domain"/>
    <property type="match status" value="1"/>
</dbReference>
<evidence type="ECO:0000313" key="2">
    <source>
        <dbReference type="EMBL" id="NLR69248.1"/>
    </source>
</evidence>
<dbReference type="InterPro" id="IPR013783">
    <property type="entry name" value="Ig-like_fold"/>
</dbReference>
<dbReference type="InterPro" id="IPR044023">
    <property type="entry name" value="Ig_7"/>
</dbReference>
<gene>
    <name evidence="2" type="ORF">HGH92_33465</name>
</gene>
<feature type="domain" description="Ig-like" evidence="1">
    <location>
        <begin position="92"/>
        <end position="172"/>
    </location>
</feature>
<name>A0A847S873_9BACT</name>
<dbReference type="Gene3D" id="2.60.40.10">
    <property type="entry name" value="Immunoglobulins"/>
    <property type="match status" value="1"/>
</dbReference>
<dbReference type="Pfam" id="PF19081">
    <property type="entry name" value="Ig_7"/>
    <property type="match status" value="1"/>
</dbReference>
<dbReference type="InterPro" id="IPR035986">
    <property type="entry name" value="PKD_dom_sf"/>
</dbReference>
<dbReference type="EMBL" id="JABAIA010000026">
    <property type="protein sequence ID" value="NLR69248.1"/>
    <property type="molecule type" value="Genomic_DNA"/>
</dbReference>
<reference evidence="2 3" key="1">
    <citation type="submission" date="2020-04" db="EMBL/GenBank/DDBJ databases">
        <authorList>
            <person name="Yin C."/>
        </authorList>
    </citation>
    <scope>NUCLEOTIDE SEQUENCE [LARGE SCALE GENOMIC DNA]</scope>
    <source>
        <strain evidence="2 3">Ae27</strain>
    </source>
</reference>
<sequence>PPVCNADGSFNLVLSNPTGNITQYSIKAVAPNALPGFTDIVNATWAGAGTINVTYPAATAAGTYTFALTIQDGNNLGCVLTKNFSVKIDAKPTVKITANPDEICAGQATTLSIDNSNTGYTIKWTLDGTALPAADNKVSFSHTPTKVGDNVYAVTVTNGACTVTDNVTVKVRSMPTADAGKPEIKQCDTKDFTVT</sequence>
<dbReference type="Proteomes" id="UP000570474">
    <property type="component" value="Unassembled WGS sequence"/>
</dbReference>
<comment type="caution">
    <text evidence="2">The sequence shown here is derived from an EMBL/GenBank/DDBJ whole genome shotgun (WGS) entry which is preliminary data.</text>
</comment>
<protein>
    <recommendedName>
        <fullName evidence="1">Ig-like domain-containing protein</fullName>
    </recommendedName>
</protein>